<keyword evidence="7" id="KW-0963">Cytoplasm</keyword>
<keyword evidence="20" id="KW-1185">Reference proteome</keyword>
<dbReference type="SUPFAM" id="SSF55961">
    <property type="entry name" value="Bet v1-like"/>
    <property type="match status" value="1"/>
</dbReference>
<dbReference type="InterPro" id="IPR008991">
    <property type="entry name" value="Translation_prot_SH3-like_sf"/>
</dbReference>
<dbReference type="InterPro" id="IPR029028">
    <property type="entry name" value="Alpha/beta_knot_MTases"/>
</dbReference>
<dbReference type="PANTHER" id="PTHR46417">
    <property type="entry name" value="TRNA (GUANINE-N(1)-)-METHYLTRANSFERASE"/>
    <property type="match status" value="1"/>
</dbReference>
<dbReference type="Gene3D" id="3.40.1280.10">
    <property type="match status" value="2"/>
</dbReference>
<evidence type="ECO:0000259" key="17">
    <source>
        <dbReference type="Pfam" id="PF01746"/>
    </source>
</evidence>
<evidence type="ECO:0000259" key="18">
    <source>
        <dbReference type="Pfam" id="PF01979"/>
    </source>
</evidence>
<evidence type="ECO:0000256" key="6">
    <source>
        <dbReference type="ARBA" id="ARBA00014679"/>
    </source>
</evidence>
<keyword evidence="10" id="KW-0949">S-adenosyl-L-methionine</keyword>
<dbReference type="Gene3D" id="3.20.20.140">
    <property type="entry name" value="Metal-dependent hydrolases"/>
    <property type="match status" value="1"/>
</dbReference>
<dbReference type="Gene3D" id="2.30.40.10">
    <property type="entry name" value="Urease, subunit C, domain 1"/>
    <property type="match status" value="1"/>
</dbReference>
<evidence type="ECO:0000256" key="9">
    <source>
        <dbReference type="ARBA" id="ARBA00022679"/>
    </source>
</evidence>
<comment type="similarity">
    <text evidence="3">Belongs to the RNA methyltransferase TrmD family.</text>
</comment>
<dbReference type="SUPFAM" id="SSF51556">
    <property type="entry name" value="Metallo-dependent hydrolases"/>
    <property type="match status" value="1"/>
</dbReference>
<evidence type="ECO:0000256" key="11">
    <source>
        <dbReference type="ARBA" id="ARBA00022694"/>
    </source>
</evidence>
<comment type="catalytic activity">
    <reaction evidence="15">
        <text>guanosine(37) in tRNA + S-adenosyl-L-methionine = N(1)-methylguanosine(37) in tRNA + S-adenosyl-L-homocysteine + H(+)</text>
        <dbReference type="Rhea" id="RHEA:36899"/>
        <dbReference type="Rhea" id="RHEA-COMP:10145"/>
        <dbReference type="Rhea" id="RHEA-COMP:10147"/>
        <dbReference type="ChEBI" id="CHEBI:15378"/>
        <dbReference type="ChEBI" id="CHEBI:57856"/>
        <dbReference type="ChEBI" id="CHEBI:59789"/>
        <dbReference type="ChEBI" id="CHEBI:73542"/>
        <dbReference type="ChEBI" id="CHEBI:74269"/>
        <dbReference type="EC" id="2.1.1.228"/>
    </reaction>
</comment>
<feature type="domain" description="tRNA methyltransferase TRMD/TRM10-type" evidence="17">
    <location>
        <begin position="468"/>
        <end position="576"/>
    </location>
</feature>
<evidence type="ECO:0000256" key="10">
    <source>
        <dbReference type="ARBA" id="ARBA00022691"/>
    </source>
</evidence>
<sequence>MVENIRLNGNDGPSSILIADGVIKWIGDPDDAPSSYKNLRTINGQGAAALPGLIDSHTHFDALPAAKHLQSELDAQTDIFPITMRQTLASGVTTTRAHLAALADMPVMKALSANNCFPSPRIVLSGPGLMGDAPDVNGRLMRGVADAEDAVAKVNELAGLGAEWIALHRIARFSDEELTAITLAAEAADIKFMADTDSFENLEAALRLPVVSGEYINRTLADGYPVALMDALTVKEADFYISPPLGYYARSRAYANDENAHLDDNLFLFVPDDIAAVMRESFDGAFAADDYIANAIAAFPTYQRKFDQLRTAGAKFVIGSDTGSLGQFHHDAVWREMAAWRVLGATPDEIISGATTTPAQMLDTPNIGRLEPGAVADLLIYAGDISAGEFDRRHVATVIKGGVIYVSNRPLNASILGRGAANGLWSLDTVNIRDFSDNTYGSVDDTPAGGGAGLVMRADILAAAIDSVDERIFAARGVEEVSIGDFVLAGGEIGAMALIEACVRLIPGVLGSTSSLGEESFEDGLLEYPQYTRPREFEGRAIPDVLLSGDHKKVADWRDEKRKEITRTRRPDLWEKFQESGDTVKVNVKVREGERERLQAFEGVERVFPIYSPLVDSIEVVRRGASYRYSPDGDHGRGNMIKNILMGVGALIVIVIALGFVLPDRVHLERETTINAPQEEIYTLVADFNQWDSWSPWAKLDPDAEYSLSGSGVGQRMEWKSDHPDVGNGAQQITAMDAPNSVSTFLDFGDMGQANATFTLTPAGDGATKVVWGFDTNMRKGVPFYMQPMSTYMGYFMDSFLGPSYEEGLANLKAVAEQG</sequence>
<evidence type="ECO:0000256" key="16">
    <source>
        <dbReference type="SAM" id="Phobius"/>
    </source>
</evidence>
<evidence type="ECO:0000256" key="12">
    <source>
        <dbReference type="ARBA" id="ARBA00029736"/>
    </source>
</evidence>
<dbReference type="InterPro" id="IPR002649">
    <property type="entry name" value="tRNA_m1G_MeTrfase_TrmD"/>
</dbReference>
<dbReference type="InterPro" id="IPR019587">
    <property type="entry name" value="Polyketide_cyclase/dehydratase"/>
</dbReference>
<name>A0ABP0LRL2_9DINO</name>
<dbReference type="Proteomes" id="UP001642464">
    <property type="component" value="Unassembled WGS sequence"/>
</dbReference>
<dbReference type="PROSITE" id="PS01137">
    <property type="entry name" value="TATD_1"/>
    <property type="match status" value="1"/>
</dbReference>
<dbReference type="InterPro" id="IPR023393">
    <property type="entry name" value="START-like_dom_sf"/>
</dbReference>
<dbReference type="SUPFAM" id="SSF51338">
    <property type="entry name" value="Composite domain of metallo-dependent hydrolases"/>
    <property type="match status" value="1"/>
</dbReference>
<dbReference type="InterPro" id="IPR011059">
    <property type="entry name" value="Metal-dep_hydrolase_composite"/>
</dbReference>
<evidence type="ECO:0000256" key="7">
    <source>
        <dbReference type="ARBA" id="ARBA00022490"/>
    </source>
</evidence>
<reference evidence="19 20" key="1">
    <citation type="submission" date="2024-02" db="EMBL/GenBank/DDBJ databases">
        <authorList>
            <person name="Chen Y."/>
            <person name="Shah S."/>
            <person name="Dougan E. K."/>
            <person name="Thang M."/>
            <person name="Chan C."/>
        </authorList>
    </citation>
    <scope>NUCLEOTIDE SEQUENCE [LARGE SCALE GENOMIC DNA]</scope>
</reference>
<dbReference type="Gene3D" id="3.30.530.20">
    <property type="match status" value="1"/>
</dbReference>
<evidence type="ECO:0000256" key="3">
    <source>
        <dbReference type="ARBA" id="ARBA00007630"/>
    </source>
</evidence>
<dbReference type="InterPro" id="IPR018228">
    <property type="entry name" value="DNase_TatD-rel_CS"/>
</dbReference>
<protein>
    <recommendedName>
        <fullName evidence="6">tRNA (guanine-N(1)-)-methyltransferase</fullName>
        <ecNumber evidence="5">2.1.1.228</ecNumber>
    </recommendedName>
    <alternativeName>
        <fullName evidence="14">50S ribosomal protein L19, chloroplastic</fullName>
    </alternativeName>
    <alternativeName>
        <fullName evidence="12">M1G-methyltransferase</fullName>
    </alternativeName>
    <alternativeName>
        <fullName evidence="13">tRNA [GM37] methyltransferase</fullName>
    </alternativeName>
</protein>
<dbReference type="CDD" id="cd07818">
    <property type="entry name" value="SRPBCC_1"/>
    <property type="match status" value="1"/>
</dbReference>
<evidence type="ECO:0000256" key="2">
    <source>
        <dbReference type="ARBA" id="ARBA00004496"/>
    </source>
</evidence>
<dbReference type="Pfam" id="PF01979">
    <property type="entry name" value="Amidohydro_1"/>
    <property type="match status" value="1"/>
</dbReference>
<dbReference type="PANTHER" id="PTHR46417:SF1">
    <property type="entry name" value="TRNA (GUANINE-N(1)-)-METHYLTRANSFERASE"/>
    <property type="match status" value="1"/>
</dbReference>
<dbReference type="InterPro" id="IPR029026">
    <property type="entry name" value="tRNA_m1G_MTases_N"/>
</dbReference>
<evidence type="ECO:0000256" key="5">
    <source>
        <dbReference type="ARBA" id="ARBA00012807"/>
    </source>
</evidence>
<evidence type="ECO:0000256" key="14">
    <source>
        <dbReference type="ARBA" id="ARBA00035376"/>
    </source>
</evidence>
<proteinExistence type="inferred from homology"/>
<keyword evidence="9" id="KW-0808">Transferase</keyword>
<dbReference type="InterPro" id="IPR016009">
    <property type="entry name" value="tRNA_MeTrfase_TRMD/TRM10"/>
</dbReference>
<dbReference type="Gene3D" id="1.10.1270.20">
    <property type="entry name" value="tRNA(m1g37)methyltransferase, domain 2"/>
    <property type="match status" value="1"/>
</dbReference>
<feature type="transmembrane region" description="Helical" evidence="16">
    <location>
        <begin position="644"/>
        <end position="662"/>
    </location>
</feature>
<accession>A0ABP0LRL2</accession>
<comment type="function">
    <text evidence="1">Specifically methylates guanosine-37 in various tRNAs.</text>
</comment>
<evidence type="ECO:0000313" key="20">
    <source>
        <dbReference type="Proteomes" id="UP001642464"/>
    </source>
</evidence>
<dbReference type="Pfam" id="PF10604">
    <property type="entry name" value="Polyketide_cyc2"/>
    <property type="match status" value="1"/>
</dbReference>
<evidence type="ECO:0000256" key="1">
    <source>
        <dbReference type="ARBA" id="ARBA00002634"/>
    </source>
</evidence>
<evidence type="ECO:0000256" key="8">
    <source>
        <dbReference type="ARBA" id="ARBA00022603"/>
    </source>
</evidence>
<evidence type="ECO:0000313" key="19">
    <source>
        <dbReference type="EMBL" id="CAK9041832.1"/>
    </source>
</evidence>
<keyword evidence="11" id="KW-0819">tRNA processing</keyword>
<dbReference type="SUPFAM" id="SSF75217">
    <property type="entry name" value="alpha/beta knot"/>
    <property type="match status" value="1"/>
</dbReference>
<dbReference type="Pfam" id="PF01746">
    <property type="entry name" value="tRNA_m1G_MT"/>
    <property type="match status" value="1"/>
</dbReference>
<keyword evidence="16" id="KW-0472">Membrane</keyword>
<evidence type="ECO:0000256" key="4">
    <source>
        <dbReference type="ARBA" id="ARBA00011738"/>
    </source>
</evidence>
<keyword evidence="16" id="KW-0812">Transmembrane</keyword>
<organism evidence="19 20">
    <name type="scientific">Durusdinium trenchii</name>
    <dbReference type="NCBI Taxonomy" id="1381693"/>
    <lineage>
        <taxon>Eukaryota</taxon>
        <taxon>Sar</taxon>
        <taxon>Alveolata</taxon>
        <taxon>Dinophyceae</taxon>
        <taxon>Suessiales</taxon>
        <taxon>Symbiodiniaceae</taxon>
        <taxon>Durusdinium</taxon>
    </lineage>
</organism>
<dbReference type="EMBL" id="CAXAMM010017779">
    <property type="protein sequence ID" value="CAK9041832.1"/>
    <property type="molecule type" value="Genomic_DNA"/>
</dbReference>
<keyword evidence="16" id="KW-1133">Transmembrane helix</keyword>
<dbReference type="InterPro" id="IPR006680">
    <property type="entry name" value="Amidohydro-rel"/>
</dbReference>
<comment type="subcellular location">
    <subcellularLocation>
        <location evidence="2">Cytoplasm</location>
    </subcellularLocation>
</comment>
<dbReference type="Pfam" id="PF01245">
    <property type="entry name" value="Ribosomal_L19"/>
    <property type="match status" value="1"/>
</dbReference>
<comment type="subunit">
    <text evidence="4">Homodimer.</text>
</comment>
<evidence type="ECO:0000256" key="13">
    <source>
        <dbReference type="ARBA" id="ARBA00033392"/>
    </source>
</evidence>
<dbReference type="InterPro" id="IPR032466">
    <property type="entry name" value="Metal_Hydrolase"/>
</dbReference>
<feature type="domain" description="Amidohydrolase-related" evidence="18">
    <location>
        <begin position="49"/>
        <end position="402"/>
    </location>
</feature>
<dbReference type="InterPro" id="IPR001857">
    <property type="entry name" value="Ribosomal_bL19"/>
</dbReference>
<dbReference type="EC" id="2.1.1.228" evidence="5"/>
<evidence type="ECO:0000256" key="15">
    <source>
        <dbReference type="ARBA" id="ARBA00047783"/>
    </source>
</evidence>
<dbReference type="SUPFAM" id="SSF50104">
    <property type="entry name" value="Translation proteins SH3-like domain"/>
    <property type="match status" value="1"/>
</dbReference>
<gene>
    <name evidence="19" type="ORF">SCF082_LOCUS24100</name>
</gene>
<comment type="caution">
    <text evidence="19">The sequence shown here is derived from an EMBL/GenBank/DDBJ whole genome shotgun (WGS) entry which is preliminary data.</text>
</comment>
<keyword evidence="8" id="KW-0489">Methyltransferase</keyword>
<dbReference type="InterPro" id="IPR023148">
    <property type="entry name" value="tRNA_m1G_MeTrfase_C_sf"/>
</dbReference>